<keyword evidence="1 3" id="KW-0808">Transferase</keyword>
<dbReference type="AlphaFoldDB" id="A0A7Z7FTA8"/>
<dbReference type="Gene3D" id="3.30.230.10">
    <property type="match status" value="1"/>
</dbReference>
<dbReference type="InterPro" id="IPR014721">
    <property type="entry name" value="Ribsml_uS5_D2-typ_fold_subgr"/>
</dbReference>
<dbReference type="Pfam" id="PF00288">
    <property type="entry name" value="GHMP_kinases_N"/>
    <property type="match status" value="1"/>
</dbReference>
<organism evidence="3 4">
    <name type="scientific">Agrobacterium fabrum</name>
    <dbReference type="NCBI Taxonomy" id="1176649"/>
    <lineage>
        <taxon>Bacteria</taxon>
        <taxon>Pseudomonadati</taxon>
        <taxon>Pseudomonadota</taxon>
        <taxon>Alphaproteobacteria</taxon>
        <taxon>Hyphomicrobiales</taxon>
        <taxon>Rhizobiaceae</taxon>
        <taxon>Rhizobium/Agrobacterium group</taxon>
        <taxon>Agrobacterium</taxon>
        <taxon>Agrobacterium tumefaciens complex</taxon>
    </lineage>
</organism>
<dbReference type="GO" id="GO:0016301">
    <property type="term" value="F:kinase activity"/>
    <property type="evidence" value="ECO:0007669"/>
    <property type="project" value="UniProtKB-KW"/>
</dbReference>
<dbReference type="InterPro" id="IPR020568">
    <property type="entry name" value="Ribosomal_Su5_D2-typ_SF"/>
</dbReference>
<keyword evidence="1 3" id="KW-0418">Kinase</keyword>
<evidence type="ECO:0000259" key="2">
    <source>
        <dbReference type="Pfam" id="PF00288"/>
    </source>
</evidence>
<dbReference type="Proteomes" id="UP000198917">
    <property type="component" value="Unassembled WGS sequence"/>
</dbReference>
<evidence type="ECO:0000313" key="4">
    <source>
        <dbReference type="Proteomes" id="UP000198917"/>
    </source>
</evidence>
<dbReference type="GO" id="GO:0005524">
    <property type="term" value="F:ATP binding"/>
    <property type="evidence" value="ECO:0007669"/>
    <property type="project" value="InterPro"/>
</dbReference>
<comment type="caution">
    <text evidence="3">The sequence shown here is derived from an EMBL/GenBank/DDBJ whole genome shotgun (WGS) entry which is preliminary data.</text>
</comment>
<evidence type="ECO:0000313" key="3">
    <source>
        <dbReference type="EMBL" id="SDK34006.1"/>
    </source>
</evidence>
<reference evidence="3 4" key="1">
    <citation type="submission" date="2016-10" db="EMBL/GenBank/DDBJ databases">
        <authorList>
            <person name="Varghese N."/>
            <person name="Submissions S."/>
        </authorList>
    </citation>
    <scope>NUCLEOTIDE SEQUENCE [LARGE SCALE GENOMIC DNA]</scope>
    <source>
        <strain evidence="3 4">PDC82</strain>
    </source>
</reference>
<dbReference type="InterPro" id="IPR012363">
    <property type="entry name" value="PduX"/>
</dbReference>
<evidence type="ECO:0000256" key="1">
    <source>
        <dbReference type="ARBA" id="ARBA00022777"/>
    </source>
</evidence>
<accession>A0A7Z7FTA8</accession>
<sequence length="312" mass="33221">MPQHQKIFDSVPEGMMIGQASAIAHHGELLQGVFRIGGGGLRRGLITLPYSDLKSRATFWPSHSTRITVRPSALKKAARAAALTLDHLELEGVGGELTIESTIPVGHGYGSSTADVVATIKATARSASRCLTRATVCKLAVEAEGASDAIAYGSQPVLFAHREGTIVEFMPGDFPRMIVVGGQSRSGPINTDDLPPARYSNREIEEFSILRALAVAAIRHNDARKLCHVARMSAEMSQRHLPKPDYEEIRAIAERFDADGIQVAHSGSLIGILFDASRTDVRVKSASVAAALTGLGLEGIQCFHVNAGGPVV</sequence>
<dbReference type="RefSeq" id="WP_092734646.1">
    <property type="nucleotide sequence ID" value="NZ_FNEW01000007.1"/>
</dbReference>
<gene>
    <name evidence="3" type="ORF">SAMN05428983_4651</name>
</gene>
<name>A0A7Z7FTA8_9HYPH</name>
<dbReference type="SUPFAM" id="SSF54211">
    <property type="entry name" value="Ribosomal protein S5 domain 2-like"/>
    <property type="match status" value="1"/>
</dbReference>
<feature type="domain" description="GHMP kinase N-terminal" evidence="2">
    <location>
        <begin position="79"/>
        <end position="150"/>
    </location>
</feature>
<protein>
    <submittedName>
        <fullName evidence="3">Threonine kinase</fullName>
    </submittedName>
</protein>
<dbReference type="InterPro" id="IPR006204">
    <property type="entry name" value="GHMP_kinase_N_dom"/>
</dbReference>
<dbReference type="EMBL" id="FNEW01000007">
    <property type="protein sequence ID" value="SDK34006.1"/>
    <property type="molecule type" value="Genomic_DNA"/>
</dbReference>
<dbReference type="PIRSF" id="PIRSF033887">
    <property type="entry name" value="PduX"/>
    <property type="match status" value="1"/>
</dbReference>
<proteinExistence type="predicted"/>